<evidence type="ECO:0000256" key="1">
    <source>
        <dbReference type="SAM" id="SignalP"/>
    </source>
</evidence>
<dbReference type="STRING" id="742823.HMPREF9465_00653"/>
<feature type="chain" id="PRO_5003846286" description="SPOR domain-containing protein" evidence="1">
    <location>
        <begin position="21"/>
        <end position="245"/>
    </location>
</feature>
<evidence type="ECO:0000313" key="3">
    <source>
        <dbReference type="Proteomes" id="UP000005835"/>
    </source>
</evidence>
<dbReference type="OrthoDB" id="10018467at2"/>
<name>K1JJJ9_9BURK</name>
<feature type="signal peptide" evidence="1">
    <location>
        <begin position="1"/>
        <end position="20"/>
    </location>
</feature>
<evidence type="ECO:0008006" key="4">
    <source>
        <dbReference type="Google" id="ProtNLM"/>
    </source>
</evidence>
<proteinExistence type="predicted"/>
<dbReference type="RefSeq" id="WP_005434121.1">
    <property type="nucleotide sequence ID" value="NZ_JH815514.1"/>
</dbReference>
<keyword evidence="3" id="KW-1185">Reference proteome</keyword>
<accession>K1JJJ9</accession>
<dbReference type="eggNOG" id="ENOG503164E">
    <property type="taxonomic scope" value="Bacteria"/>
</dbReference>
<keyword evidence="1" id="KW-0732">Signal</keyword>
<dbReference type="Proteomes" id="UP000005835">
    <property type="component" value="Unassembled WGS sequence"/>
</dbReference>
<organism evidence="2 3">
    <name type="scientific">Sutterella wadsworthensis 2_1_59BFAA</name>
    <dbReference type="NCBI Taxonomy" id="742823"/>
    <lineage>
        <taxon>Bacteria</taxon>
        <taxon>Pseudomonadati</taxon>
        <taxon>Pseudomonadota</taxon>
        <taxon>Betaproteobacteria</taxon>
        <taxon>Burkholderiales</taxon>
        <taxon>Sutterellaceae</taxon>
        <taxon>Sutterella</taxon>
    </lineage>
</organism>
<sequence length="245" mass="26855">MRYFAVTLLLAAMGAAGYLAWTGLHQTPEVIPSGEVKTVRVDNFAYASPELVKPENLKVEAPAVRDEAVQAAEAAVEEAAPVLEPVDEAKLEGLTCVVFGPLQEKRLPKHRRFFEKVDLIRKMNIVPYSDTRYAVYAGPFTQQKARKNRKALCGDDLESCSIMELKAGGHAVVLKTFSDEKAAELWSKKFALDNGLTNVRVTRYNHVAGSRVVLVFNGIADQQVKALLKRSKAEGIGLSVCPKGL</sequence>
<dbReference type="PATRIC" id="fig|742823.3.peg.656"/>
<dbReference type="EMBL" id="ADMG01000017">
    <property type="protein sequence ID" value="EKB31785.1"/>
    <property type="molecule type" value="Genomic_DNA"/>
</dbReference>
<gene>
    <name evidence="2" type="ORF">HMPREF9465_00653</name>
</gene>
<reference evidence="2 3" key="1">
    <citation type="submission" date="2012-05" db="EMBL/GenBank/DDBJ databases">
        <title>The Genome Sequence of Sutterella wadsworthensis 2_1_59BFAA.</title>
        <authorList>
            <consortium name="The Broad Institute Genome Sequencing Platform"/>
            <person name="Earl A."/>
            <person name="Ward D."/>
            <person name="Feldgarden M."/>
            <person name="Gevers D."/>
            <person name="Daigneault M."/>
            <person name="Strauss J."/>
            <person name="Allen-Vercoe E."/>
            <person name="Walker B."/>
            <person name="Young S.K."/>
            <person name="Zeng Q."/>
            <person name="Gargeya S."/>
            <person name="Fitzgerald M."/>
            <person name="Haas B."/>
            <person name="Abouelleil A."/>
            <person name="Alvarado L."/>
            <person name="Arachchi H.M."/>
            <person name="Berlin A.M."/>
            <person name="Chapman S.B."/>
            <person name="Goldberg J."/>
            <person name="Griggs A."/>
            <person name="Gujja S."/>
            <person name="Hansen M."/>
            <person name="Howarth C."/>
            <person name="Imamovic A."/>
            <person name="Larimer J."/>
            <person name="McCowen C."/>
            <person name="Montmayeur A."/>
            <person name="Murphy C."/>
            <person name="Neiman D."/>
            <person name="Pearson M."/>
            <person name="Priest M."/>
            <person name="Roberts A."/>
            <person name="Saif S."/>
            <person name="Shea T."/>
            <person name="Sisk P."/>
            <person name="Sykes S."/>
            <person name="Wortman J."/>
            <person name="Nusbaum C."/>
            <person name="Birren B."/>
        </authorList>
    </citation>
    <scope>NUCLEOTIDE SEQUENCE [LARGE SCALE GENOMIC DNA]</scope>
    <source>
        <strain evidence="2 3">2_1_59BFAA</strain>
    </source>
</reference>
<protein>
    <recommendedName>
        <fullName evidence="4">SPOR domain-containing protein</fullName>
    </recommendedName>
</protein>
<comment type="caution">
    <text evidence="2">The sequence shown here is derived from an EMBL/GenBank/DDBJ whole genome shotgun (WGS) entry which is preliminary data.</text>
</comment>
<dbReference type="HOGENOM" id="CLU_1133134_0_0_4"/>
<evidence type="ECO:0000313" key="2">
    <source>
        <dbReference type="EMBL" id="EKB31785.1"/>
    </source>
</evidence>
<dbReference type="AlphaFoldDB" id="K1JJJ9"/>